<feature type="active site" description="Nucleophile" evidence="6">
    <location>
        <position position="69"/>
    </location>
</feature>
<evidence type="ECO:0000313" key="11">
    <source>
        <dbReference type="Proteomes" id="UP000289703"/>
    </source>
</evidence>
<feature type="short sequence motif" description="GXSXG" evidence="6">
    <location>
        <begin position="67"/>
        <end position="71"/>
    </location>
</feature>
<evidence type="ECO:0000256" key="2">
    <source>
        <dbReference type="ARBA" id="ARBA00022801"/>
    </source>
</evidence>
<feature type="signal peptide" evidence="7">
    <location>
        <begin position="1"/>
        <end position="19"/>
    </location>
</feature>
<evidence type="ECO:0000256" key="3">
    <source>
        <dbReference type="ARBA" id="ARBA00022963"/>
    </source>
</evidence>
<dbReference type="PROSITE" id="PS51779">
    <property type="entry name" value="POTRA"/>
    <property type="match status" value="1"/>
</dbReference>
<name>A0A4Q1JJP6_9BACT</name>
<dbReference type="Gene3D" id="3.10.20.310">
    <property type="entry name" value="membrane protein fhac"/>
    <property type="match status" value="1"/>
</dbReference>
<dbReference type="PANTHER" id="PTHR14226:SF76">
    <property type="entry name" value="NTE FAMILY PROTEIN RSSA"/>
    <property type="match status" value="1"/>
</dbReference>
<dbReference type="RefSeq" id="WP_129255009.1">
    <property type="nucleotide sequence ID" value="NZ_SAXA01000011.1"/>
</dbReference>
<keyword evidence="4 6" id="KW-0443">Lipid metabolism</keyword>
<dbReference type="InterPro" id="IPR043864">
    <property type="entry name" value="Omp85-like_dom"/>
</dbReference>
<dbReference type="Gene3D" id="3.40.1090.10">
    <property type="entry name" value="Cytosolic phospholipase A2 catalytic domain"/>
    <property type="match status" value="2"/>
</dbReference>
<dbReference type="Proteomes" id="UP000289703">
    <property type="component" value="Unassembled WGS sequence"/>
</dbReference>
<sequence length="733" mass="83066">MHKILLSSLILLLSLNLSAQNKQDSLKKGARPKIGLVLSGGGAKGFAHIGVLKVLEELNMPIDYIAGTSMGSIIGAFYAMGYSATEIEKLVLSQDWETLLSDKISRKYIHVKDKINLDRYVISFPIKPTGIRIPAGIVQGQNIINLFEKNTIEFHNKTDFRKFPIPFVCIATDLETGEAVVLDKGNISQALRASMAIPTIFTPTEIDGRLLADGGMVNNFPVEEVIKMGADIVIGVDVQTGPKEKEELHSIEDIINQTISLMAKKEFEKNRKLCDIYIKPNIKKYSTADFQKADSLIYLGEKKATEQIRTLQQLIEKYKLSQTQNQNYPIVSDSSQFFIDQIQINGLKHVRKSTLLGKLNLETRNWISIKEIQKGINRAYGSKYFDKISFQLLGGNEKTLVIDVKERRTNRFNIGMHYDDDNKASVLLNTTFQNKIQDGSSLSLDLKLSENPRFTATYNLDNGLKPGYQFKLDLNDSEVFEFQDGKKIASYDLKYLKLDANIHSTFRESYSIGFGGKMELYRVSSKLSIPFVEQSDEDYFFTYYSFINMDSHERAYYPKRGFSLYGEYKLITNNGSSLDGNNRPASVAYLKAQKAISLSQRLTVYPKFYGRIIWGKAIPEVFLTYTGGLDQTNYFDIQVPFVGLRRMELASKNSFVFRTDIQFELFKNNYLVLKPNIGKVVDNVNTALTKGRWVKGVGLTYSYNSLVGPMEVTLSLSDLEQKVRGFINLGYWF</sequence>
<dbReference type="PANTHER" id="PTHR14226">
    <property type="entry name" value="NEUROPATHY TARGET ESTERASE/SWISS CHEESE D.MELANOGASTER"/>
    <property type="match status" value="1"/>
</dbReference>
<feature type="domain" description="POTRA" evidence="9">
    <location>
        <begin position="337"/>
        <end position="407"/>
    </location>
</feature>
<feature type="short sequence motif" description="DGA/G" evidence="6">
    <location>
        <begin position="213"/>
        <end position="215"/>
    </location>
</feature>
<dbReference type="GO" id="GO:0016787">
    <property type="term" value="F:hydrolase activity"/>
    <property type="evidence" value="ECO:0007669"/>
    <property type="project" value="UniProtKB-UniRule"/>
</dbReference>
<evidence type="ECO:0000256" key="5">
    <source>
        <dbReference type="ARBA" id="ARBA00023136"/>
    </source>
</evidence>
<feature type="domain" description="PNPLA" evidence="8">
    <location>
        <begin position="36"/>
        <end position="226"/>
    </location>
</feature>
<dbReference type="Pfam" id="PF01734">
    <property type="entry name" value="Patatin"/>
    <property type="match status" value="1"/>
</dbReference>
<comment type="subcellular location">
    <subcellularLocation>
        <location evidence="1">Membrane</location>
    </subcellularLocation>
</comment>
<dbReference type="CDD" id="cd07205">
    <property type="entry name" value="Pat_PNPLA6_PNPLA7_NTE1_like"/>
    <property type="match status" value="1"/>
</dbReference>
<evidence type="ECO:0000259" key="8">
    <source>
        <dbReference type="PROSITE" id="PS51635"/>
    </source>
</evidence>
<evidence type="ECO:0008006" key="12">
    <source>
        <dbReference type="Google" id="ProtNLM"/>
    </source>
</evidence>
<dbReference type="Gene3D" id="2.40.160.50">
    <property type="entry name" value="membrane protein fhac: a member of the omp85/tpsb transporter family"/>
    <property type="match status" value="1"/>
</dbReference>
<feature type="short sequence motif" description="GXGXXG" evidence="6">
    <location>
        <begin position="40"/>
        <end position="45"/>
    </location>
</feature>
<keyword evidence="11" id="KW-1185">Reference proteome</keyword>
<dbReference type="InterPro" id="IPR050301">
    <property type="entry name" value="NTE"/>
</dbReference>
<organism evidence="10 11">
    <name type="scientific">Ancylomarina salipaludis</name>
    <dbReference type="NCBI Taxonomy" id="2501299"/>
    <lineage>
        <taxon>Bacteria</taxon>
        <taxon>Pseudomonadati</taxon>
        <taxon>Bacteroidota</taxon>
        <taxon>Bacteroidia</taxon>
        <taxon>Marinilabiliales</taxon>
        <taxon>Marinifilaceae</taxon>
        <taxon>Ancylomarina</taxon>
    </lineage>
</organism>
<evidence type="ECO:0000256" key="1">
    <source>
        <dbReference type="ARBA" id="ARBA00004370"/>
    </source>
</evidence>
<dbReference type="InterPro" id="IPR016035">
    <property type="entry name" value="Acyl_Trfase/lysoPLipase"/>
</dbReference>
<dbReference type="InterPro" id="IPR034746">
    <property type="entry name" value="POTRA"/>
</dbReference>
<reference evidence="10 11" key="1">
    <citation type="submission" date="2019-01" db="EMBL/GenBank/DDBJ databases">
        <title>Ancylomarina salipaludis sp. nov., isolated from a salt marsh.</title>
        <authorList>
            <person name="Yoon J.-H."/>
        </authorList>
    </citation>
    <scope>NUCLEOTIDE SEQUENCE [LARGE SCALE GENOMIC DNA]</scope>
    <source>
        <strain evidence="10 11">SHSM-M15</strain>
    </source>
</reference>
<evidence type="ECO:0000256" key="6">
    <source>
        <dbReference type="PROSITE-ProRule" id="PRU01161"/>
    </source>
</evidence>
<evidence type="ECO:0000256" key="7">
    <source>
        <dbReference type="SAM" id="SignalP"/>
    </source>
</evidence>
<evidence type="ECO:0000256" key="4">
    <source>
        <dbReference type="ARBA" id="ARBA00023098"/>
    </source>
</evidence>
<evidence type="ECO:0000313" key="10">
    <source>
        <dbReference type="EMBL" id="RXQ91556.1"/>
    </source>
</evidence>
<dbReference type="GO" id="GO:0019867">
    <property type="term" value="C:outer membrane"/>
    <property type="evidence" value="ECO:0007669"/>
    <property type="project" value="InterPro"/>
</dbReference>
<evidence type="ECO:0000259" key="9">
    <source>
        <dbReference type="PROSITE" id="PS51779"/>
    </source>
</evidence>
<dbReference type="Pfam" id="PF19143">
    <property type="entry name" value="Omp85_2"/>
    <property type="match status" value="1"/>
</dbReference>
<keyword evidence="7" id="KW-0732">Signal</keyword>
<keyword evidence="3 6" id="KW-0442">Lipid degradation</keyword>
<dbReference type="SUPFAM" id="SSF52151">
    <property type="entry name" value="FabD/lysophospholipase-like"/>
    <property type="match status" value="1"/>
</dbReference>
<feature type="chain" id="PRO_5020482080" description="PNPLA domain-containing protein" evidence="7">
    <location>
        <begin position="20"/>
        <end position="733"/>
    </location>
</feature>
<keyword evidence="2 6" id="KW-0378">Hydrolase</keyword>
<protein>
    <recommendedName>
        <fullName evidence="12">PNPLA domain-containing protein</fullName>
    </recommendedName>
</protein>
<comment type="caution">
    <text evidence="10">The sequence shown here is derived from an EMBL/GenBank/DDBJ whole genome shotgun (WGS) entry which is preliminary data.</text>
</comment>
<dbReference type="AlphaFoldDB" id="A0A4Q1JJP6"/>
<gene>
    <name evidence="10" type="ORF">EO244_12490</name>
</gene>
<dbReference type="GO" id="GO:0016042">
    <property type="term" value="P:lipid catabolic process"/>
    <property type="evidence" value="ECO:0007669"/>
    <property type="project" value="UniProtKB-UniRule"/>
</dbReference>
<feature type="active site" description="Proton acceptor" evidence="6">
    <location>
        <position position="213"/>
    </location>
</feature>
<dbReference type="PROSITE" id="PS51635">
    <property type="entry name" value="PNPLA"/>
    <property type="match status" value="1"/>
</dbReference>
<dbReference type="OrthoDB" id="9770965at2"/>
<accession>A0A4Q1JJP6</accession>
<dbReference type="EMBL" id="SAXA01000011">
    <property type="protein sequence ID" value="RXQ91556.1"/>
    <property type="molecule type" value="Genomic_DNA"/>
</dbReference>
<dbReference type="InterPro" id="IPR002641">
    <property type="entry name" value="PNPLA_dom"/>
</dbReference>
<keyword evidence="5" id="KW-0472">Membrane</keyword>
<proteinExistence type="predicted"/>